<dbReference type="Gene3D" id="3.40.630.190">
    <property type="entry name" value="LCP protein"/>
    <property type="match status" value="1"/>
</dbReference>
<comment type="similarity">
    <text evidence="1">Belongs to the LytR/CpsA/Psr (LCP) family.</text>
</comment>
<feature type="domain" description="Cell envelope-related transcriptional attenuator" evidence="4">
    <location>
        <begin position="121"/>
        <end position="290"/>
    </location>
</feature>
<evidence type="ECO:0000256" key="1">
    <source>
        <dbReference type="ARBA" id="ARBA00006068"/>
    </source>
</evidence>
<reference evidence="6 7" key="1">
    <citation type="submission" date="2024-10" db="EMBL/GenBank/DDBJ databases">
        <title>The Natural Products Discovery Center: Release of the First 8490 Sequenced Strains for Exploring Actinobacteria Biosynthetic Diversity.</title>
        <authorList>
            <person name="Kalkreuter E."/>
            <person name="Kautsar S.A."/>
            <person name="Yang D."/>
            <person name="Bader C.D."/>
            <person name="Teijaro C.N."/>
            <person name="Fluegel L."/>
            <person name="Davis C.M."/>
            <person name="Simpson J.R."/>
            <person name="Lauterbach L."/>
            <person name="Steele A.D."/>
            <person name="Gui C."/>
            <person name="Meng S."/>
            <person name="Li G."/>
            <person name="Viehrig K."/>
            <person name="Ye F."/>
            <person name="Su P."/>
            <person name="Kiefer A.F."/>
            <person name="Nichols A."/>
            <person name="Cepeda A.J."/>
            <person name="Yan W."/>
            <person name="Fan B."/>
            <person name="Jiang Y."/>
            <person name="Adhikari A."/>
            <person name="Zheng C.-J."/>
            <person name="Schuster L."/>
            <person name="Cowan T.M."/>
            <person name="Smanski M.J."/>
            <person name="Chevrette M.G."/>
            <person name="De Carvalho L.P.S."/>
            <person name="Shen B."/>
        </authorList>
    </citation>
    <scope>NUCLEOTIDE SEQUENCE [LARGE SCALE GENOMIC DNA]</scope>
    <source>
        <strain evidence="6 7">NPDC053399</strain>
    </source>
</reference>
<gene>
    <name evidence="6" type="ORF">ACIGXA_06390</name>
</gene>
<feature type="compositionally biased region" description="Basic and acidic residues" evidence="2">
    <location>
        <begin position="1"/>
        <end position="14"/>
    </location>
</feature>
<dbReference type="EMBL" id="JBITYG010000002">
    <property type="protein sequence ID" value="MFI9100134.1"/>
    <property type="molecule type" value="Genomic_DNA"/>
</dbReference>
<protein>
    <submittedName>
        <fullName evidence="6">LCP family protein</fullName>
    </submittedName>
</protein>
<keyword evidence="3" id="KW-1133">Transmembrane helix</keyword>
<feature type="transmembrane region" description="Helical" evidence="3">
    <location>
        <begin position="42"/>
        <end position="63"/>
    </location>
</feature>
<keyword evidence="7" id="KW-1185">Reference proteome</keyword>
<keyword evidence="3" id="KW-0812">Transmembrane</keyword>
<evidence type="ECO:0000256" key="3">
    <source>
        <dbReference type="SAM" id="Phobius"/>
    </source>
</evidence>
<dbReference type="RefSeq" id="WP_399645039.1">
    <property type="nucleotide sequence ID" value="NZ_JBITYG010000002.1"/>
</dbReference>
<dbReference type="InterPro" id="IPR027381">
    <property type="entry name" value="LytR/CpsA/Psr_C"/>
</dbReference>
<feature type="domain" description="LytR/CpsA/Psr regulator C-terminal" evidence="5">
    <location>
        <begin position="403"/>
        <end position="485"/>
    </location>
</feature>
<evidence type="ECO:0000313" key="7">
    <source>
        <dbReference type="Proteomes" id="UP001614394"/>
    </source>
</evidence>
<dbReference type="PANTHER" id="PTHR33392">
    <property type="entry name" value="POLYISOPRENYL-TEICHOIC ACID--PEPTIDOGLYCAN TEICHOIC ACID TRANSFERASE TAGU"/>
    <property type="match status" value="1"/>
</dbReference>
<name>A0ABW8C130_9ACTN</name>
<dbReference type="PANTHER" id="PTHR33392:SF6">
    <property type="entry name" value="POLYISOPRENYL-TEICHOIC ACID--PEPTIDOGLYCAN TEICHOIC ACID TRANSFERASE TAGU"/>
    <property type="match status" value="1"/>
</dbReference>
<accession>A0ABW8C130</accession>
<dbReference type="Gene3D" id="3.30.70.2390">
    <property type="match status" value="1"/>
</dbReference>
<evidence type="ECO:0000256" key="2">
    <source>
        <dbReference type="SAM" id="MobiDB-lite"/>
    </source>
</evidence>
<feature type="region of interest" description="Disordered" evidence="2">
    <location>
        <begin position="1"/>
        <end position="36"/>
    </location>
</feature>
<feature type="region of interest" description="Disordered" evidence="2">
    <location>
        <begin position="372"/>
        <end position="399"/>
    </location>
</feature>
<dbReference type="InterPro" id="IPR004474">
    <property type="entry name" value="LytR_CpsA_psr"/>
</dbReference>
<keyword evidence="3" id="KW-0472">Membrane</keyword>
<sequence length="527" mass="54303">MSGARDETHEHDGAAPEEIPEATVDGPPAAVARGTRRRTKKIVAWTAVGTLVLLVVSGGAIYYRLNSNIKSFPAEAMSAERPPAAVPDATGNTPVNVLLIGSDSRGGANSGLGGGESGTARSDTTILLHVYADHKHAIGISIPRDTLVTIPACRLPDGSWTSERTHTMFNEAFSVGETDAGNPACTQNTVEKLTGLRVDHTIVANFEGFAAMTKAVHGVEVCLPNDIYQGDVNPNLGAKGDLLLSKGKQNVQGQQALDYVRLRHGIGDGSDIGRMLRQQAFLGSLVSKIKGQGINPTTLLPLADAATRSLVVDPGLASVAKLLEFGSSLKNIDLRDLKFLTTPWRFSGERVELVHPAVDTLWATLKADRTIDGQDAAGSPTTPPATSAPSAPASPSGTPGAGVKLVVLDGTATTGLAGKAATTLEKAGFSVSGTVTATSQEYDTTVVEYGAGRRADAQKVAALFPGATLSPVSTAGIRLVLGKNYTLGQDGGAEPTGTPTALPSTVVADARSADQDTCANTVFGSGG</sequence>
<dbReference type="Proteomes" id="UP001614394">
    <property type="component" value="Unassembled WGS sequence"/>
</dbReference>
<evidence type="ECO:0000313" key="6">
    <source>
        <dbReference type="EMBL" id="MFI9100134.1"/>
    </source>
</evidence>
<comment type="caution">
    <text evidence="6">The sequence shown here is derived from an EMBL/GenBank/DDBJ whole genome shotgun (WGS) entry which is preliminary data.</text>
</comment>
<feature type="compositionally biased region" description="Low complexity" evidence="2">
    <location>
        <begin position="376"/>
        <end position="399"/>
    </location>
</feature>
<proteinExistence type="inferred from homology"/>
<organism evidence="6 7">
    <name type="scientific">Streptomyces fildesensis</name>
    <dbReference type="NCBI Taxonomy" id="375757"/>
    <lineage>
        <taxon>Bacteria</taxon>
        <taxon>Bacillati</taxon>
        <taxon>Actinomycetota</taxon>
        <taxon>Actinomycetes</taxon>
        <taxon>Kitasatosporales</taxon>
        <taxon>Streptomycetaceae</taxon>
        <taxon>Streptomyces</taxon>
    </lineage>
</organism>
<evidence type="ECO:0000259" key="4">
    <source>
        <dbReference type="Pfam" id="PF03816"/>
    </source>
</evidence>
<dbReference type="NCBIfam" id="TIGR00350">
    <property type="entry name" value="lytR_cpsA_psr"/>
    <property type="match status" value="1"/>
</dbReference>
<dbReference type="InterPro" id="IPR050922">
    <property type="entry name" value="LytR/CpsA/Psr_CW_biosynth"/>
</dbReference>
<evidence type="ECO:0000259" key="5">
    <source>
        <dbReference type="Pfam" id="PF13399"/>
    </source>
</evidence>
<dbReference type="Pfam" id="PF13399">
    <property type="entry name" value="LytR_C"/>
    <property type="match status" value="1"/>
</dbReference>
<dbReference type="Pfam" id="PF03816">
    <property type="entry name" value="LytR_cpsA_psr"/>
    <property type="match status" value="1"/>
</dbReference>